<dbReference type="Proteomes" id="UP000004986">
    <property type="component" value="Unassembled WGS sequence"/>
</dbReference>
<protein>
    <submittedName>
        <fullName evidence="1">Uncharacterized protein</fullName>
    </submittedName>
</protein>
<evidence type="ECO:0000313" key="2">
    <source>
        <dbReference type="Proteomes" id="UP000004986"/>
    </source>
</evidence>
<feature type="non-terminal residue" evidence="1">
    <location>
        <position position="45"/>
    </location>
</feature>
<dbReference type="HOGENOM" id="CLU_216908_0_0_6"/>
<proteinExistence type="predicted"/>
<accession>F3GFH9</accession>
<name>F3GFH9_PSESJ</name>
<gene>
    <name evidence="1" type="ORF">PSYPI_27379</name>
</gene>
<keyword evidence="2" id="KW-1185">Reference proteome</keyword>
<comment type="caution">
    <text evidence="1">The sequence shown here is derived from an EMBL/GenBank/DDBJ whole genome shotgun (WGS) entry which is preliminary data.</text>
</comment>
<reference evidence="1 2" key="1">
    <citation type="journal article" date="2011" name="PLoS Pathog.">
        <title>Dynamic evolution of pathogenicity revealed by sequencing and comparative genomics of 19 Pseudomonas syringae isolates.</title>
        <authorList>
            <person name="Baltrus D.A."/>
            <person name="Nishimura M.T."/>
            <person name="Romanchuk A."/>
            <person name="Chang J.H."/>
            <person name="Mukhtar M.S."/>
            <person name="Cherkis K."/>
            <person name="Roach J."/>
            <person name="Grant S.R."/>
            <person name="Jones C.D."/>
            <person name="Dangl J.L."/>
        </authorList>
    </citation>
    <scope>NUCLEOTIDE SEQUENCE [LARGE SCALE GENOMIC DNA]</scope>
    <source>
        <strain evidence="1 2">1704B</strain>
    </source>
</reference>
<dbReference type="AlphaFoldDB" id="F3GFH9"/>
<sequence>MLLPTIKMKLAREIYRDEPAQASCLDGLGPVDLDRASRCGHRDIG</sequence>
<organism evidence="1 2">
    <name type="scientific">Pseudomonas syringae pv. pisi str. 1704B</name>
    <dbReference type="NCBI Taxonomy" id="629263"/>
    <lineage>
        <taxon>Bacteria</taxon>
        <taxon>Pseudomonadati</taxon>
        <taxon>Pseudomonadota</taxon>
        <taxon>Gammaproteobacteria</taxon>
        <taxon>Pseudomonadales</taxon>
        <taxon>Pseudomonadaceae</taxon>
        <taxon>Pseudomonas</taxon>
        <taxon>Pseudomonas syringae</taxon>
    </lineage>
</organism>
<dbReference type="EMBL" id="AEAI01001402">
    <property type="protein sequence ID" value="EGH45829.1"/>
    <property type="molecule type" value="Genomic_DNA"/>
</dbReference>
<evidence type="ECO:0000313" key="1">
    <source>
        <dbReference type="EMBL" id="EGH45829.1"/>
    </source>
</evidence>